<evidence type="ECO:0000313" key="1">
    <source>
        <dbReference type="EMBL" id="KAJ2972617.1"/>
    </source>
</evidence>
<comment type="caution">
    <text evidence="1">The sequence shown here is derived from an EMBL/GenBank/DDBJ whole genome shotgun (WGS) entry which is preliminary data.</text>
</comment>
<keyword evidence="2" id="KW-1185">Reference proteome</keyword>
<accession>A0ACC1N134</accession>
<protein>
    <submittedName>
        <fullName evidence="1">Uncharacterized protein</fullName>
    </submittedName>
</protein>
<reference evidence="1" key="1">
    <citation type="submission" date="2022-08" db="EMBL/GenBank/DDBJ databases">
        <title>Genome Sequence of Pycnoporus sanguineus.</title>
        <authorList>
            <person name="Buettner E."/>
        </authorList>
    </citation>
    <scope>NUCLEOTIDE SEQUENCE</scope>
    <source>
        <strain evidence="1">CG-C14</strain>
    </source>
</reference>
<dbReference type="EMBL" id="JANSHE010005116">
    <property type="protein sequence ID" value="KAJ2972617.1"/>
    <property type="molecule type" value="Genomic_DNA"/>
</dbReference>
<evidence type="ECO:0000313" key="2">
    <source>
        <dbReference type="Proteomes" id="UP001144978"/>
    </source>
</evidence>
<dbReference type="Proteomes" id="UP001144978">
    <property type="component" value="Unassembled WGS sequence"/>
</dbReference>
<proteinExistence type="predicted"/>
<sequence length="228" mass="24209">MTTLPDADMFLSMFVAASSGSWSAVAYKLSGKSESNVEEHGIGPDWSGHGLASGREMVGYVYTIYSAETASTHRPRQHDNHDSGRDPDLPRKPPQSASSANYSVGGTLGAEEARGGERGSDDLPGTVSSPPFFPLSPSLTYNPHPRTCPFHLLVPVLLTASLPSLSPQPHAMQSSRISTDPDDPLAAAIAPPPNETPEEHRVLGQVQLRLLQPARSVPRPVHASCTSG</sequence>
<name>A0ACC1N134_9APHY</name>
<organism evidence="1 2">
    <name type="scientific">Trametes sanguinea</name>
    <dbReference type="NCBI Taxonomy" id="158606"/>
    <lineage>
        <taxon>Eukaryota</taxon>
        <taxon>Fungi</taxon>
        <taxon>Dikarya</taxon>
        <taxon>Basidiomycota</taxon>
        <taxon>Agaricomycotina</taxon>
        <taxon>Agaricomycetes</taxon>
        <taxon>Polyporales</taxon>
        <taxon>Polyporaceae</taxon>
        <taxon>Trametes</taxon>
    </lineage>
</organism>
<gene>
    <name evidence="1" type="ORF">NUW54_g12226</name>
</gene>